<evidence type="ECO:0000256" key="1">
    <source>
        <dbReference type="SAM" id="MobiDB-lite"/>
    </source>
</evidence>
<feature type="region of interest" description="Disordered" evidence="1">
    <location>
        <begin position="119"/>
        <end position="157"/>
    </location>
</feature>
<comment type="caution">
    <text evidence="2">The sequence shown here is derived from an EMBL/GenBank/DDBJ whole genome shotgun (WGS) entry which is preliminary data.</text>
</comment>
<name>A0AAE0EAQ2_9ROSI</name>
<proteinExistence type="predicted"/>
<feature type="compositionally biased region" description="Basic and acidic residues" evidence="1">
    <location>
        <begin position="24"/>
        <end position="34"/>
    </location>
</feature>
<dbReference type="AlphaFoldDB" id="A0AAE0EAQ2"/>
<evidence type="ECO:0000313" key="2">
    <source>
        <dbReference type="EMBL" id="KAK3219610.1"/>
    </source>
</evidence>
<protein>
    <submittedName>
        <fullName evidence="2">Uncharacterized protein</fullName>
    </submittedName>
</protein>
<dbReference type="Proteomes" id="UP001281410">
    <property type="component" value="Unassembled WGS sequence"/>
</dbReference>
<organism evidence="2 3">
    <name type="scientific">Dipteronia sinensis</name>
    <dbReference type="NCBI Taxonomy" id="43782"/>
    <lineage>
        <taxon>Eukaryota</taxon>
        <taxon>Viridiplantae</taxon>
        <taxon>Streptophyta</taxon>
        <taxon>Embryophyta</taxon>
        <taxon>Tracheophyta</taxon>
        <taxon>Spermatophyta</taxon>
        <taxon>Magnoliopsida</taxon>
        <taxon>eudicotyledons</taxon>
        <taxon>Gunneridae</taxon>
        <taxon>Pentapetalae</taxon>
        <taxon>rosids</taxon>
        <taxon>malvids</taxon>
        <taxon>Sapindales</taxon>
        <taxon>Sapindaceae</taxon>
        <taxon>Hippocastanoideae</taxon>
        <taxon>Acereae</taxon>
        <taxon>Dipteronia</taxon>
    </lineage>
</organism>
<sequence length="197" mass="21396">MGGVDVDPMNINRTSSSGGGEASKGTEARKDTRKVVKAASSKNVVKQGNRKVGGSRFEILSENVEGISGVVKTQYRNANQKNVESFNVLFDISIASITKSSYNLQWGSQPNKQLKAPFKENATGDETTSIGTVKKKGKQHVNKDTNHSNNKDEDLDNSEEQVLLPVDNCMGQVDITCASNFEEIALKLKEAMKGITE</sequence>
<dbReference type="EMBL" id="JANJYJ010000004">
    <property type="protein sequence ID" value="KAK3219610.1"/>
    <property type="molecule type" value="Genomic_DNA"/>
</dbReference>
<feature type="compositionally biased region" description="Basic and acidic residues" evidence="1">
    <location>
        <begin position="141"/>
        <end position="152"/>
    </location>
</feature>
<gene>
    <name evidence="2" type="ORF">Dsin_013580</name>
</gene>
<evidence type="ECO:0000313" key="3">
    <source>
        <dbReference type="Proteomes" id="UP001281410"/>
    </source>
</evidence>
<reference evidence="2" key="1">
    <citation type="journal article" date="2023" name="Plant J.">
        <title>Genome sequences and population genomics provide insights into the demographic history, inbreeding, and mutation load of two 'living fossil' tree species of Dipteronia.</title>
        <authorList>
            <person name="Feng Y."/>
            <person name="Comes H.P."/>
            <person name="Chen J."/>
            <person name="Zhu S."/>
            <person name="Lu R."/>
            <person name="Zhang X."/>
            <person name="Li P."/>
            <person name="Qiu J."/>
            <person name="Olsen K.M."/>
            <person name="Qiu Y."/>
        </authorList>
    </citation>
    <scope>NUCLEOTIDE SEQUENCE</scope>
    <source>
        <strain evidence="2">NBL</strain>
    </source>
</reference>
<accession>A0AAE0EAQ2</accession>
<feature type="region of interest" description="Disordered" evidence="1">
    <location>
        <begin position="1"/>
        <end position="42"/>
    </location>
</feature>
<keyword evidence="3" id="KW-1185">Reference proteome</keyword>